<keyword evidence="2" id="KW-0378">Hydrolase</keyword>
<dbReference type="GO" id="GO:0050531">
    <property type="term" value="F:mannosyl-3-phosphoglycerate phosphatase activity"/>
    <property type="evidence" value="ECO:0007669"/>
    <property type="project" value="InterPro"/>
</dbReference>
<dbReference type="GO" id="GO:0051479">
    <property type="term" value="P:mannosylglycerate biosynthetic process"/>
    <property type="evidence" value="ECO:0007669"/>
    <property type="project" value="InterPro"/>
</dbReference>
<dbReference type="PANTHER" id="PTHR10000:SF8">
    <property type="entry name" value="HAD SUPERFAMILY HYDROLASE-LIKE, TYPE 3"/>
    <property type="match status" value="1"/>
</dbReference>
<organism evidence="5 6">
    <name type="scientific">Marinobacter nauticus</name>
    <name type="common">Marinobacter hydrocarbonoclasticus</name>
    <name type="synonym">Marinobacter aquaeolei</name>
    <dbReference type="NCBI Taxonomy" id="2743"/>
    <lineage>
        <taxon>Bacteria</taxon>
        <taxon>Pseudomonadati</taxon>
        <taxon>Pseudomonadota</taxon>
        <taxon>Gammaproteobacteria</taxon>
        <taxon>Pseudomonadales</taxon>
        <taxon>Marinobacteraceae</taxon>
        <taxon>Marinobacter</taxon>
    </lineage>
</organism>
<dbReference type="RefSeq" id="WP_113880637.1">
    <property type="nucleotide sequence ID" value="NZ_QNSA01000014.1"/>
</dbReference>
<keyword evidence="7" id="KW-1185">Reference proteome</keyword>
<dbReference type="NCBIfam" id="TIGR01486">
    <property type="entry name" value="HAD-SF-IIB-MPGP"/>
    <property type="match status" value="1"/>
</dbReference>
<dbReference type="AlphaFoldDB" id="A0A368URX4"/>
<accession>A0A368URX4</accession>
<dbReference type="SFLD" id="SFLDG01140">
    <property type="entry name" value="C2.B:_Phosphomannomutase_and_P"/>
    <property type="match status" value="1"/>
</dbReference>
<dbReference type="GO" id="GO:0005829">
    <property type="term" value="C:cytosol"/>
    <property type="evidence" value="ECO:0007669"/>
    <property type="project" value="TreeGrafter"/>
</dbReference>
<evidence type="ECO:0000313" key="4">
    <source>
        <dbReference type="EMBL" id="RBP69301.1"/>
    </source>
</evidence>
<comment type="caution">
    <text evidence="5">The sequence shown here is derived from an EMBL/GenBank/DDBJ whole genome shotgun (WGS) entry which is preliminary data.</text>
</comment>
<gene>
    <name evidence="5" type="ORF">DET51_11466</name>
    <name evidence="4" type="ORF">DET64_11466</name>
</gene>
<dbReference type="PANTHER" id="PTHR10000">
    <property type="entry name" value="PHOSPHOSERINE PHOSPHATASE"/>
    <property type="match status" value="1"/>
</dbReference>
<name>A0A368URX4_MARNT</name>
<dbReference type="Proteomes" id="UP000253065">
    <property type="component" value="Unassembled WGS sequence"/>
</dbReference>
<proteinExistence type="predicted"/>
<evidence type="ECO:0000313" key="7">
    <source>
        <dbReference type="Proteomes" id="UP000253065"/>
    </source>
</evidence>
<dbReference type="SFLD" id="SFLDG01142">
    <property type="entry name" value="C2.B.2:_Mannosyl-3-phosphoglyc"/>
    <property type="match status" value="1"/>
</dbReference>
<keyword evidence="1" id="KW-0479">Metal-binding</keyword>
<dbReference type="SUPFAM" id="SSF56784">
    <property type="entry name" value="HAD-like"/>
    <property type="match status" value="1"/>
</dbReference>
<dbReference type="InterPro" id="IPR023214">
    <property type="entry name" value="HAD_sf"/>
</dbReference>
<dbReference type="Proteomes" id="UP000252795">
    <property type="component" value="Unassembled WGS sequence"/>
</dbReference>
<reference evidence="5 6" key="1">
    <citation type="submission" date="2018-07" db="EMBL/GenBank/DDBJ databases">
        <title>Freshwater and sediment microbial communities from various areas in North America, analyzing microbe dynamics in response to fracking.</title>
        <authorList>
            <person name="Lamendella R."/>
        </authorList>
    </citation>
    <scope>NUCLEOTIDE SEQUENCE [LARGE SCALE GENOMIC DNA]</scope>
    <source>
        <strain evidence="5 6">114E</strain>
        <strain evidence="4 7">114E_o</strain>
    </source>
</reference>
<dbReference type="NCBIfam" id="TIGR01484">
    <property type="entry name" value="HAD-SF-IIB"/>
    <property type="match status" value="1"/>
</dbReference>
<dbReference type="Pfam" id="PF08282">
    <property type="entry name" value="Hydrolase_3"/>
    <property type="match status" value="1"/>
</dbReference>
<dbReference type="InterPro" id="IPR006379">
    <property type="entry name" value="HAD-SF_hydro_IIB"/>
</dbReference>
<evidence type="ECO:0000313" key="5">
    <source>
        <dbReference type="EMBL" id="RCW30780.1"/>
    </source>
</evidence>
<evidence type="ECO:0000313" key="6">
    <source>
        <dbReference type="Proteomes" id="UP000252795"/>
    </source>
</evidence>
<dbReference type="EMBL" id="QPJB01000014">
    <property type="protein sequence ID" value="RCW30780.1"/>
    <property type="molecule type" value="Genomic_DNA"/>
</dbReference>
<dbReference type="Gene3D" id="3.30.980.20">
    <property type="entry name" value="Putative mannosyl-3-phosphoglycerate phosphatase, domain 2"/>
    <property type="match status" value="1"/>
</dbReference>
<dbReference type="SFLD" id="SFLDS00003">
    <property type="entry name" value="Haloacid_Dehalogenase"/>
    <property type="match status" value="1"/>
</dbReference>
<dbReference type="Gene3D" id="3.40.50.1000">
    <property type="entry name" value="HAD superfamily/HAD-like"/>
    <property type="match status" value="1"/>
</dbReference>
<dbReference type="EMBL" id="QNSA01000014">
    <property type="protein sequence ID" value="RBP69301.1"/>
    <property type="molecule type" value="Genomic_DNA"/>
</dbReference>
<evidence type="ECO:0000256" key="2">
    <source>
        <dbReference type="ARBA" id="ARBA00022801"/>
    </source>
</evidence>
<evidence type="ECO:0000256" key="3">
    <source>
        <dbReference type="ARBA" id="ARBA00022842"/>
    </source>
</evidence>
<dbReference type="InterPro" id="IPR006381">
    <property type="entry name" value="HAD-SF-IIB-MPGP"/>
</dbReference>
<protein>
    <submittedName>
        <fullName evidence="5">Mannosyl-3-phosphoglycerate phosphatase</fullName>
    </submittedName>
</protein>
<dbReference type="InterPro" id="IPR036412">
    <property type="entry name" value="HAD-like_sf"/>
</dbReference>
<sequence length="266" mass="29524">MQPHLIVFTDLDGTLLDHHSYSWRAASPAMAKLAANGIPLIFNSSKTAAEMRHLQNAMGIRAPFIVENGAAAVIPAGCLDRTEEQVMNFGADHQQVLRTLMVQRKAGAQFRGFSDMADAELAEVAGLDEMEASRARQRLGTEPLIWQGNDPELDQFSAALGREGLRLVQGGRFWHAMGRFDKAEGARFLLEQYREHYRGEPLVTIALGDSPNDQRMLEAADIPVVIRGVNSDQVQLPSQKHPMRSLKPGPEGWNECVLNLLFEYGY</sequence>
<evidence type="ECO:0000256" key="1">
    <source>
        <dbReference type="ARBA" id="ARBA00022723"/>
    </source>
</evidence>
<dbReference type="GO" id="GO:0000287">
    <property type="term" value="F:magnesium ion binding"/>
    <property type="evidence" value="ECO:0007669"/>
    <property type="project" value="UniProtKB-ARBA"/>
</dbReference>
<keyword evidence="3" id="KW-0460">Magnesium</keyword>